<evidence type="ECO:0000256" key="4">
    <source>
        <dbReference type="ARBA" id="ARBA00022692"/>
    </source>
</evidence>
<dbReference type="InterPro" id="IPR003369">
    <property type="entry name" value="TatA/B/E"/>
</dbReference>
<dbReference type="AlphaFoldDB" id="A0A7Y3RLJ5"/>
<keyword evidence="6" id="KW-1133">Transmembrane helix</keyword>
<evidence type="ECO:0000256" key="8">
    <source>
        <dbReference type="ARBA" id="ARBA00023136"/>
    </source>
</evidence>
<evidence type="ECO:0000256" key="9">
    <source>
        <dbReference type="SAM" id="MobiDB-lite"/>
    </source>
</evidence>
<feature type="compositionally biased region" description="Acidic residues" evidence="9">
    <location>
        <begin position="122"/>
        <end position="135"/>
    </location>
</feature>
<dbReference type="PANTHER" id="PTHR33162:SF1">
    <property type="entry name" value="SEC-INDEPENDENT PROTEIN TRANSLOCASE PROTEIN TATA, CHLOROPLASTIC"/>
    <property type="match status" value="1"/>
</dbReference>
<dbReference type="GO" id="GO:0043953">
    <property type="term" value="P:protein transport by the Tat complex"/>
    <property type="evidence" value="ECO:0007669"/>
    <property type="project" value="InterPro"/>
</dbReference>
<dbReference type="GO" id="GO:0008320">
    <property type="term" value="F:protein transmembrane transporter activity"/>
    <property type="evidence" value="ECO:0007669"/>
    <property type="project" value="InterPro"/>
</dbReference>
<comment type="caution">
    <text evidence="10">The sequence shown here is derived from an EMBL/GenBank/DDBJ whole genome shotgun (WGS) entry which is preliminary data.</text>
</comment>
<dbReference type="Gene3D" id="1.20.5.3310">
    <property type="match status" value="1"/>
</dbReference>
<evidence type="ECO:0000256" key="7">
    <source>
        <dbReference type="ARBA" id="ARBA00023010"/>
    </source>
</evidence>
<gene>
    <name evidence="10" type="primary">tatB</name>
    <name evidence="10" type="ORF">HK107_08315</name>
</gene>
<dbReference type="GO" id="GO:0016020">
    <property type="term" value="C:membrane"/>
    <property type="evidence" value="ECO:0007669"/>
    <property type="project" value="UniProtKB-SubCell"/>
</dbReference>
<protein>
    <submittedName>
        <fullName evidence="10">Twin-arginine translocase subunit TatB</fullName>
    </submittedName>
</protein>
<keyword evidence="5" id="KW-0653">Protein transport</keyword>
<organism evidence="10 11">
    <name type="scientific">Parvularcula mediterranea</name>
    <dbReference type="NCBI Taxonomy" id="2732508"/>
    <lineage>
        <taxon>Bacteria</taxon>
        <taxon>Pseudomonadati</taxon>
        <taxon>Pseudomonadota</taxon>
        <taxon>Alphaproteobacteria</taxon>
        <taxon>Parvularculales</taxon>
        <taxon>Parvularculaceae</taxon>
        <taxon>Parvularcula</taxon>
    </lineage>
</organism>
<evidence type="ECO:0000256" key="3">
    <source>
        <dbReference type="ARBA" id="ARBA00022475"/>
    </source>
</evidence>
<dbReference type="InterPro" id="IPR018448">
    <property type="entry name" value="TatB"/>
</dbReference>
<comment type="subcellular location">
    <subcellularLocation>
        <location evidence="1">Membrane</location>
        <topology evidence="1">Single-pass membrane protein</topology>
    </subcellularLocation>
</comment>
<proteinExistence type="predicted"/>
<feature type="region of interest" description="Disordered" evidence="9">
    <location>
        <begin position="73"/>
        <end position="143"/>
    </location>
</feature>
<evidence type="ECO:0000256" key="5">
    <source>
        <dbReference type="ARBA" id="ARBA00022927"/>
    </source>
</evidence>
<sequence>MSLVPQLGFPELMVLGVLALLVIGPKDLPRFLHSAGQAFGKMRRMADEFRAGLQQVAREAEIDEMRKEIESLKEASGAKDVEDTFRDIQREANKPLSVAEQRDADDDIDSALDHHDDHGDYECDGGGDEPDDTPEPETKSSHG</sequence>
<keyword evidence="8" id="KW-0472">Membrane</keyword>
<dbReference type="Pfam" id="PF02416">
    <property type="entry name" value="TatA_B_E"/>
    <property type="match status" value="1"/>
</dbReference>
<feature type="compositionally biased region" description="Basic and acidic residues" evidence="9">
    <location>
        <begin position="111"/>
        <end position="121"/>
    </location>
</feature>
<dbReference type="Proteomes" id="UP000536835">
    <property type="component" value="Unassembled WGS sequence"/>
</dbReference>
<dbReference type="RefSeq" id="WP_173198445.1">
    <property type="nucleotide sequence ID" value="NZ_JABFCX010000002.1"/>
</dbReference>
<reference evidence="10 11" key="1">
    <citation type="submission" date="2020-05" db="EMBL/GenBank/DDBJ databases">
        <title>Parvularcula mediterraneae sp. nov., isolated from polypropylene straw from shallow seawater of the seashore of Laganas in Zakynthos island, Greece.</title>
        <authorList>
            <person name="Szabo I."/>
            <person name="Al-Omari J."/>
            <person name="Rado J."/>
            <person name="Szerdahelyi G.S."/>
        </authorList>
    </citation>
    <scope>NUCLEOTIDE SEQUENCE [LARGE SCALE GENOMIC DNA]</scope>
    <source>
        <strain evidence="10 11">ZS-1/3</strain>
    </source>
</reference>
<evidence type="ECO:0000313" key="11">
    <source>
        <dbReference type="Proteomes" id="UP000536835"/>
    </source>
</evidence>
<feature type="compositionally biased region" description="Basic and acidic residues" evidence="9">
    <location>
        <begin position="73"/>
        <end position="93"/>
    </location>
</feature>
<dbReference type="PANTHER" id="PTHR33162">
    <property type="entry name" value="SEC-INDEPENDENT PROTEIN TRANSLOCASE PROTEIN TATA, CHLOROPLASTIC"/>
    <property type="match status" value="1"/>
</dbReference>
<accession>A0A7Y3RLJ5</accession>
<keyword evidence="4" id="KW-0812">Transmembrane</keyword>
<dbReference type="NCBIfam" id="TIGR01410">
    <property type="entry name" value="tatB"/>
    <property type="match status" value="1"/>
</dbReference>
<evidence type="ECO:0000313" key="10">
    <source>
        <dbReference type="EMBL" id="NNU16323.1"/>
    </source>
</evidence>
<keyword evidence="11" id="KW-1185">Reference proteome</keyword>
<evidence type="ECO:0000256" key="6">
    <source>
        <dbReference type="ARBA" id="ARBA00022989"/>
    </source>
</evidence>
<dbReference type="PRINTS" id="PR01506">
    <property type="entry name" value="TATBPROTEIN"/>
</dbReference>
<keyword evidence="7" id="KW-0811">Translocation</keyword>
<keyword evidence="3" id="KW-1003">Cell membrane</keyword>
<evidence type="ECO:0000256" key="2">
    <source>
        <dbReference type="ARBA" id="ARBA00022448"/>
    </source>
</evidence>
<name>A0A7Y3RLJ5_9PROT</name>
<dbReference type="EMBL" id="JABFCX010000002">
    <property type="protein sequence ID" value="NNU16323.1"/>
    <property type="molecule type" value="Genomic_DNA"/>
</dbReference>
<evidence type="ECO:0000256" key="1">
    <source>
        <dbReference type="ARBA" id="ARBA00004167"/>
    </source>
</evidence>
<keyword evidence="2" id="KW-0813">Transport</keyword>